<dbReference type="KEGG" id="acaf:CA12_29290"/>
<dbReference type="Proteomes" id="UP000318741">
    <property type="component" value="Chromosome"/>
</dbReference>
<sequence>MSDAVPDFIRAGFPDGAKFHTFAPPVGDGETGGASPRMAYVEAGEGSPVLFVHGNPTWSWMYRRALGAVAGSHRAIAVDHVGMGRSDKPAEYPYRLNQHAENLLALVRKLDLNDVTLVVHDWGGPIGLLAAVREPGRFSKLVISNTAAFRSERMPWQIGLARSPIGGFLLRGPNLFVRGLMKDCVVHPDRITPETRRGYFWPYGSWADRVALHRFVQDVPTAPGHPSYAHLVELEEGLPKLTDKPTLLLWGEDDWCFGKPFLAEFQQRMPHADTVALPAGHLVVEDEPERYCRALADFAG</sequence>
<dbReference type="PANTHER" id="PTHR43194:SF2">
    <property type="entry name" value="PEROXISOMAL MEMBRANE PROTEIN LPX1"/>
    <property type="match status" value="1"/>
</dbReference>
<dbReference type="GO" id="GO:0018786">
    <property type="term" value="F:haloalkane dehalogenase activity"/>
    <property type="evidence" value="ECO:0007669"/>
    <property type="project" value="UniProtKB-EC"/>
</dbReference>
<dbReference type="InterPro" id="IPR050228">
    <property type="entry name" value="Carboxylesterase_BioH"/>
</dbReference>
<gene>
    <name evidence="2" type="primary">dhaA</name>
    <name evidence="2" type="ORF">CA12_29290</name>
</gene>
<feature type="domain" description="AB hydrolase-1" evidence="1">
    <location>
        <begin position="48"/>
        <end position="288"/>
    </location>
</feature>
<keyword evidence="3" id="KW-1185">Reference proteome</keyword>
<dbReference type="SUPFAM" id="SSF53474">
    <property type="entry name" value="alpha/beta-Hydrolases"/>
    <property type="match status" value="1"/>
</dbReference>
<keyword evidence="2" id="KW-0378">Hydrolase</keyword>
<dbReference type="PRINTS" id="PR00111">
    <property type="entry name" value="ABHYDROLASE"/>
</dbReference>
<reference evidence="2 3" key="1">
    <citation type="submission" date="2019-02" db="EMBL/GenBank/DDBJ databases">
        <title>Deep-cultivation of Planctomycetes and their phenomic and genomic characterization uncovers novel biology.</title>
        <authorList>
            <person name="Wiegand S."/>
            <person name="Jogler M."/>
            <person name="Boedeker C."/>
            <person name="Pinto D."/>
            <person name="Vollmers J."/>
            <person name="Rivas-Marin E."/>
            <person name="Kohn T."/>
            <person name="Peeters S.H."/>
            <person name="Heuer A."/>
            <person name="Rast P."/>
            <person name="Oberbeckmann S."/>
            <person name="Bunk B."/>
            <person name="Jeske O."/>
            <person name="Meyerdierks A."/>
            <person name="Storesund J.E."/>
            <person name="Kallscheuer N."/>
            <person name="Luecker S."/>
            <person name="Lage O.M."/>
            <person name="Pohl T."/>
            <person name="Merkel B.J."/>
            <person name="Hornburger P."/>
            <person name="Mueller R.-W."/>
            <person name="Bruemmer F."/>
            <person name="Labrenz M."/>
            <person name="Spormann A.M."/>
            <person name="Op den Camp H."/>
            <person name="Overmann J."/>
            <person name="Amann R."/>
            <person name="Jetten M.S.M."/>
            <person name="Mascher T."/>
            <person name="Medema M.H."/>
            <person name="Devos D.P."/>
            <person name="Kaster A.-K."/>
            <person name="Ovreas L."/>
            <person name="Rohde M."/>
            <person name="Galperin M.Y."/>
            <person name="Jogler C."/>
        </authorList>
    </citation>
    <scope>NUCLEOTIDE SEQUENCE [LARGE SCALE GENOMIC DNA]</scope>
    <source>
        <strain evidence="2 3">CA12</strain>
    </source>
</reference>
<dbReference type="InterPro" id="IPR029058">
    <property type="entry name" value="AB_hydrolase_fold"/>
</dbReference>
<dbReference type="Pfam" id="PF00561">
    <property type="entry name" value="Abhydrolase_1"/>
    <property type="match status" value="1"/>
</dbReference>
<evidence type="ECO:0000259" key="1">
    <source>
        <dbReference type="Pfam" id="PF00561"/>
    </source>
</evidence>
<dbReference type="AlphaFoldDB" id="A0A517PBT5"/>
<proteinExistence type="predicted"/>
<name>A0A517PBT5_9PLAN</name>
<protein>
    <submittedName>
        <fullName evidence="2">Haloalkane dehalogenase</fullName>
        <ecNumber evidence="2">3.8.1.5</ecNumber>
    </submittedName>
</protein>
<evidence type="ECO:0000313" key="3">
    <source>
        <dbReference type="Proteomes" id="UP000318741"/>
    </source>
</evidence>
<dbReference type="InterPro" id="IPR000073">
    <property type="entry name" value="AB_hydrolase_1"/>
</dbReference>
<evidence type="ECO:0000313" key="2">
    <source>
        <dbReference type="EMBL" id="QDT16822.1"/>
    </source>
</evidence>
<dbReference type="EMBL" id="CP036265">
    <property type="protein sequence ID" value="QDT16822.1"/>
    <property type="molecule type" value="Genomic_DNA"/>
</dbReference>
<dbReference type="PANTHER" id="PTHR43194">
    <property type="entry name" value="HYDROLASE ALPHA/BETA FOLD FAMILY"/>
    <property type="match status" value="1"/>
</dbReference>
<accession>A0A517PBT5</accession>
<dbReference type="EC" id="3.8.1.5" evidence="2"/>
<dbReference type="Gene3D" id="3.40.50.1820">
    <property type="entry name" value="alpha/beta hydrolase"/>
    <property type="match status" value="1"/>
</dbReference>
<organism evidence="2 3">
    <name type="scientific">Alienimonas californiensis</name>
    <dbReference type="NCBI Taxonomy" id="2527989"/>
    <lineage>
        <taxon>Bacteria</taxon>
        <taxon>Pseudomonadati</taxon>
        <taxon>Planctomycetota</taxon>
        <taxon>Planctomycetia</taxon>
        <taxon>Planctomycetales</taxon>
        <taxon>Planctomycetaceae</taxon>
        <taxon>Alienimonas</taxon>
    </lineage>
</organism>